<dbReference type="SUPFAM" id="SSF48452">
    <property type="entry name" value="TPR-like"/>
    <property type="match status" value="1"/>
</dbReference>
<evidence type="ECO:0000256" key="2">
    <source>
        <dbReference type="SAM" id="MobiDB-lite"/>
    </source>
</evidence>
<sequence>MGGIKVSMGSFQWTQHVVAHSPSSSKALASVNSSPSSRRRSFSSIDGALGCRYVHCSPFFGAQPSKLFRTQSCDQYTKTRTPLIRRAISASLESFSDEEFSKELQELAMKFQVSDEEDGESSVFDSEEELVPKSMELHNQNGIGASVNEEMKILENRMHFDLLEPPDWHERVEIIPASIEMRANSVELPVSLRMIKKKKQWSGGLMVAGESAYCSVKKAFSSMVFIIRELQCFTLQMREVLFYEDLQGIVSRVQSEMQASFVWLFQQVFSCTPSLMVYVMILLANYSVHSMANSAAIAAVPPPQAYASTMESISMVEDHSFGKQDKFDASAIKSYLVSFSTGKTTSIGGGSGGGGNYKPVAGGTDGDGRFDGSISFGYHQTELPDGVSSGSNLARTSEEPSVSGQKSWEEELELWNKVVVEASGMQASTRNEALDHETLQSFVSPVNVKIEADDYEDYFRTELLYQTGLAQEPENPLLLANYAQFLYLVAQDYDRAEDYFKKAVVVEPKDAEALNKYASFLWKVRNDLWAAEETYQEAIAAEPSNSFYAANYANFLWNTGGEDTCFPLTSTEGDTDI</sequence>
<gene>
    <name evidence="3" type="ORF">LIER_05002</name>
</gene>
<evidence type="ECO:0000256" key="1">
    <source>
        <dbReference type="PROSITE-ProRule" id="PRU00339"/>
    </source>
</evidence>
<proteinExistence type="predicted"/>
<name>A0AAV3NZ31_LITER</name>
<evidence type="ECO:0000313" key="3">
    <source>
        <dbReference type="EMBL" id="GAA0144594.1"/>
    </source>
</evidence>
<dbReference type="PROSITE" id="PS50005">
    <property type="entry name" value="TPR"/>
    <property type="match status" value="1"/>
</dbReference>
<dbReference type="PANTHER" id="PTHR26312">
    <property type="entry name" value="TETRATRICOPEPTIDE REPEAT PROTEIN 5"/>
    <property type="match status" value="1"/>
</dbReference>
<feature type="repeat" description="TPR" evidence="1">
    <location>
        <begin position="477"/>
        <end position="510"/>
    </location>
</feature>
<dbReference type="Gene3D" id="1.25.40.10">
    <property type="entry name" value="Tetratricopeptide repeat domain"/>
    <property type="match status" value="1"/>
</dbReference>
<dbReference type="EMBL" id="BAABME010000666">
    <property type="protein sequence ID" value="GAA0144594.1"/>
    <property type="molecule type" value="Genomic_DNA"/>
</dbReference>
<feature type="region of interest" description="Disordered" evidence="2">
    <location>
        <begin position="385"/>
        <end position="406"/>
    </location>
</feature>
<evidence type="ECO:0008006" key="5">
    <source>
        <dbReference type="Google" id="ProtNLM"/>
    </source>
</evidence>
<dbReference type="AlphaFoldDB" id="A0AAV3NZ31"/>
<comment type="caution">
    <text evidence="3">The sequence shown here is derived from an EMBL/GenBank/DDBJ whole genome shotgun (WGS) entry which is preliminary data.</text>
</comment>
<dbReference type="InterPro" id="IPR011990">
    <property type="entry name" value="TPR-like_helical_dom_sf"/>
</dbReference>
<dbReference type="Proteomes" id="UP001454036">
    <property type="component" value="Unassembled WGS sequence"/>
</dbReference>
<keyword evidence="1" id="KW-0802">TPR repeat</keyword>
<organism evidence="3 4">
    <name type="scientific">Lithospermum erythrorhizon</name>
    <name type="common">Purple gromwell</name>
    <name type="synonym">Lithospermum officinale var. erythrorhizon</name>
    <dbReference type="NCBI Taxonomy" id="34254"/>
    <lineage>
        <taxon>Eukaryota</taxon>
        <taxon>Viridiplantae</taxon>
        <taxon>Streptophyta</taxon>
        <taxon>Embryophyta</taxon>
        <taxon>Tracheophyta</taxon>
        <taxon>Spermatophyta</taxon>
        <taxon>Magnoliopsida</taxon>
        <taxon>eudicotyledons</taxon>
        <taxon>Gunneridae</taxon>
        <taxon>Pentapetalae</taxon>
        <taxon>asterids</taxon>
        <taxon>lamiids</taxon>
        <taxon>Boraginales</taxon>
        <taxon>Boraginaceae</taxon>
        <taxon>Boraginoideae</taxon>
        <taxon>Lithospermeae</taxon>
        <taxon>Lithospermum</taxon>
    </lineage>
</organism>
<feature type="compositionally biased region" description="Polar residues" evidence="2">
    <location>
        <begin position="388"/>
        <end position="406"/>
    </location>
</feature>
<dbReference type="InterPro" id="IPR019734">
    <property type="entry name" value="TPR_rpt"/>
</dbReference>
<accession>A0AAV3NZ31</accession>
<protein>
    <recommendedName>
        <fullName evidence="5">Tetratricopeptide repeat-like superfamily protein</fullName>
    </recommendedName>
</protein>
<keyword evidence="4" id="KW-1185">Reference proteome</keyword>
<reference evidence="3 4" key="1">
    <citation type="submission" date="2024-01" db="EMBL/GenBank/DDBJ databases">
        <title>The complete chloroplast genome sequence of Lithospermum erythrorhizon: insights into the phylogenetic relationship among Boraginaceae species and the maternal lineages of purple gromwells.</title>
        <authorList>
            <person name="Okada T."/>
            <person name="Watanabe K."/>
        </authorList>
    </citation>
    <scope>NUCLEOTIDE SEQUENCE [LARGE SCALE GENOMIC DNA]</scope>
</reference>
<evidence type="ECO:0000313" key="4">
    <source>
        <dbReference type="Proteomes" id="UP001454036"/>
    </source>
</evidence>
<dbReference type="PANTHER" id="PTHR26312:SF132">
    <property type="entry name" value="OS01G0855200 PROTEIN"/>
    <property type="match status" value="1"/>
</dbReference>